<dbReference type="RefSeq" id="WP_074757714.1">
    <property type="nucleotide sequence ID" value="NZ_FOGJ01000023.1"/>
</dbReference>
<evidence type="ECO:0008006" key="4">
    <source>
        <dbReference type="Google" id="ProtNLM"/>
    </source>
</evidence>
<evidence type="ECO:0000256" key="1">
    <source>
        <dbReference type="SAM" id="MobiDB-lite"/>
    </source>
</evidence>
<protein>
    <recommendedName>
        <fullName evidence="4">DUF4316 domain-containing protein</fullName>
    </recommendedName>
</protein>
<gene>
    <name evidence="2" type="ORF">SAMN04487884_12359</name>
</gene>
<dbReference type="AlphaFoldDB" id="A0A1H9VIL7"/>
<evidence type="ECO:0000313" key="2">
    <source>
        <dbReference type="EMBL" id="SES21555.1"/>
    </source>
</evidence>
<proteinExistence type="predicted"/>
<dbReference type="Proteomes" id="UP000182584">
    <property type="component" value="Unassembled WGS sequence"/>
</dbReference>
<feature type="region of interest" description="Disordered" evidence="1">
    <location>
        <begin position="95"/>
        <end position="121"/>
    </location>
</feature>
<feature type="compositionally biased region" description="Basic and acidic residues" evidence="1">
    <location>
        <begin position="134"/>
        <end position="149"/>
    </location>
</feature>
<evidence type="ECO:0000313" key="3">
    <source>
        <dbReference type="Proteomes" id="UP000182584"/>
    </source>
</evidence>
<feature type="region of interest" description="Disordered" evidence="1">
    <location>
        <begin position="134"/>
        <end position="155"/>
    </location>
</feature>
<feature type="compositionally biased region" description="Basic and acidic residues" evidence="1">
    <location>
        <begin position="95"/>
        <end position="106"/>
    </location>
</feature>
<reference evidence="2 3" key="1">
    <citation type="submission" date="2016-10" db="EMBL/GenBank/DDBJ databases">
        <authorList>
            <person name="de Groot N.N."/>
        </authorList>
    </citation>
    <scope>NUCLEOTIDE SEQUENCE [LARGE SCALE GENOMIC DNA]</scope>
    <source>
        <strain evidence="2 3">AR40</strain>
    </source>
</reference>
<name>A0A1H9VIL7_BUTFI</name>
<accession>A0A1H9VIL7</accession>
<sequence length="155" mass="17756">MSKDESGIVRSQYSNFLGTDTIIHENTEKSTKKHDMQVETVRKKLQVDAEVLKSRDYTYHAEQDAEAGYDMIDGIINTPSNIDMVDGLVDSDEEIRALESSKESHSPNHPMNSSNKRPSVLEALEKKKEIVKQMEQERQLRDLERDTSKDPGYVR</sequence>
<dbReference type="OrthoDB" id="9884517at2"/>
<dbReference type="EMBL" id="FOGJ01000023">
    <property type="protein sequence ID" value="SES21555.1"/>
    <property type="molecule type" value="Genomic_DNA"/>
</dbReference>
<organism evidence="2 3">
    <name type="scientific">Butyrivibrio fibrisolvens</name>
    <dbReference type="NCBI Taxonomy" id="831"/>
    <lineage>
        <taxon>Bacteria</taxon>
        <taxon>Bacillati</taxon>
        <taxon>Bacillota</taxon>
        <taxon>Clostridia</taxon>
        <taxon>Lachnospirales</taxon>
        <taxon>Lachnospiraceae</taxon>
        <taxon>Butyrivibrio</taxon>
    </lineage>
</organism>